<gene>
    <name evidence="1" type="ORF">PQR01_37940</name>
</gene>
<keyword evidence="2" id="KW-1185">Reference proteome</keyword>
<comment type="caution">
    <text evidence="1">The sequence shown here is derived from an EMBL/GenBank/DDBJ whole genome shotgun (WGS) entry which is preliminary data.</text>
</comment>
<accession>A0ACC7NPR0</accession>
<name>A0ACC7NPR0_9BURK</name>
<dbReference type="Proteomes" id="UP001629235">
    <property type="component" value="Unassembled WGS sequence"/>
</dbReference>
<reference evidence="1 2" key="1">
    <citation type="journal article" date="2024" name="Chem. Sci.">
        <title>Discovery of megapolipeptins by genome mining of a Burkholderiales bacteria collection.</title>
        <authorList>
            <person name="Paulo B.S."/>
            <person name="Recchia M.J.J."/>
            <person name="Lee S."/>
            <person name="Fergusson C.H."/>
            <person name="Romanowski S.B."/>
            <person name="Hernandez A."/>
            <person name="Krull N."/>
            <person name="Liu D.Y."/>
            <person name="Cavanagh H."/>
            <person name="Bos A."/>
            <person name="Gray C.A."/>
            <person name="Murphy B.T."/>
            <person name="Linington R.G."/>
            <person name="Eustaquio A.S."/>
        </authorList>
    </citation>
    <scope>NUCLEOTIDE SEQUENCE [LARGE SCALE GENOMIC DNA]</scope>
    <source>
        <strain evidence="1 2">RL18-126-BIB-B</strain>
    </source>
</reference>
<dbReference type="EMBL" id="JAQQDW010000158">
    <property type="protein sequence ID" value="MFM0109014.1"/>
    <property type="molecule type" value="Genomic_DNA"/>
</dbReference>
<proteinExistence type="predicted"/>
<organism evidence="1 2">
    <name type="scientific">Paraburkholderia rhynchosiae</name>
    <dbReference type="NCBI Taxonomy" id="487049"/>
    <lineage>
        <taxon>Bacteria</taxon>
        <taxon>Pseudomonadati</taxon>
        <taxon>Pseudomonadota</taxon>
        <taxon>Betaproteobacteria</taxon>
        <taxon>Burkholderiales</taxon>
        <taxon>Burkholderiaceae</taxon>
        <taxon>Paraburkholderia</taxon>
    </lineage>
</organism>
<protein>
    <submittedName>
        <fullName evidence="1">BON domain-containing protein</fullName>
    </submittedName>
</protein>
<sequence>MKMTKTFMLVGSGLIAVASINAWSQTSEPAAGSTQSGAAPATEGSAKATRQANRALSKKVLHALSKGGVATSRMNIIAKGGAVTLAGAVTDPSQIDKATAIARSVPGVTSVKNSLTLKEAGQ</sequence>
<evidence type="ECO:0000313" key="1">
    <source>
        <dbReference type="EMBL" id="MFM0109014.1"/>
    </source>
</evidence>
<evidence type="ECO:0000313" key="2">
    <source>
        <dbReference type="Proteomes" id="UP001629235"/>
    </source>
</evidence>